<keyword evidence="4" id="KW-0732">Signal</keyword>
<dbReference type="InterPro" id="IPR004240">
    <property type="entry name" value="EMP70"/>
</dbReference>
<name>A0ABM1KGM4_GEKJA</name>
<evidence type="ECO:0000256" key="6">
    <source>
        <dbReference type="ARBA" id="ARBA00023136"/>
    </source>
</evidence>
<keyword evidence="6 7" id="KW-0472">Membrane</keyword>
<dbReference type="GeneID" id="107115637"/>
<dbReference type="PANTHER" id="PTHR10766:SF41">
    <property type="entry name" value="TRANSMEMBRANE 9 SUPERFAMILY MEMBER 3"/>
    <property type="match status" value="1"/>
</dbReference>
<feature type="non-terminal residue" evidence="9">
    <location>
        <position position="1"/>
    </location>
</feature>
<protein>
    <recommendedName>
        <fullName evidence="7">Transmembrane 9 superfamily member</fullName>
    </recommendedName>
</protein>
<dbReference type="PANTHER" id="PTHR10766">
    <property type="entry name" value="TRANSMEMBRANE 9 SUPERFAMILY PROTEIN"/>
    <property type="match status" value="1"/>
</dbReference>
<dbReference type="Proteomes" id="UP000694871">
    <property type="component" value="Unplaced"/>
</dbReference>
<evidence type="ECO:0000313" key="8">
    <source>
        <dbReference type="Proteomes" id="UP000694871"/>
    </source>
</evidence>
<keyword evidence="5 7" id="KW-1133">Transmembrane helix</keyword>
<accession>A0ABM1KGM4</accession>
<comment type="similarity">
    <text evidence="2 7">Belongs to the nonaspanin (TM9SF) (TC 9.A.2) family.</text>
</comment>
<evidence type="ECO:0000256" key="4">
    <source>
        <dbReference type="ARBA" id="ARBA00022729"/>
    </source>
</evidence>
<gene>
    <name evidence="9" type="primary">LOC107115637</name>
</gene>
<evidence type="ECO:0000256" key="3">
    <source>
        <dbReference type="ARBA" id="ARBA00022692"/>
    </source>
</evidence>
<evidence type="ECO:0000313" key="9">
    <source>
        <dbReference type="RefSeq" id="XP_015272861.1"/>
    </source>
</evidence>
<evidence type="ECO:0000256" key="7">
    <source>
        <dbReference type="RuleBase" id="RU363079"/>
    </source>
</evidence>
<feature type="transmembrane region" description="Helical" evidence="7">
    <location>
        <begin position="77"/>
        <end position="97"/>
    </location>
</feature>
<proteinExistence type="inferred from homology"/>
<feature type="transmembrane region" description="Helical" evidence="7">
    <location>
        <begin position="7"/>
        <end position="33"/>
    </location>
</feature>
<evidence type="ECO:0000256" key="2">
    <source>
        <dbReference type="ARBA" id="ARBA00005227"/>
    </source>
</evidence>
<comment type="caution">
    <text evidence="7">Lacks conserved residue(s) required for the propagation of feature annotation.</text>
</comment>
<evidence type="ECO:0000256" key="5">
    <source>
        <dbReference type="ARBA" id="ARBA00022989"/>
    </source>
</evidence>
<comment type="subcellular location">
    <subcellularLocation>
        <location evidence="1">Membrane</location>
        <topology evidence="1">Multi-pass membrane protein</topology>
    </subcellularLocation>
</comment>
<feature type="transmembrane region" description="Helical" evidence="7">
    <location>
        <begin position="109"/>
        <end position="131"/>
    </location>
</feature>
<keyword evidence="3 7" id="KW-0812">Transmembrane</keyword>
<feature type="transmembrane region" description="Helical" evidence="7">
    <location>
        <begin position="39"/>
        <end position="65"/>
    </location>
</feature>
<evidence type="ECO:0000256" key="1">
    <source>
        <dbReference type="ARBA" id="ARBA00004141"/>
    </source>
</evidence>
<reference evidence="9" key="1">
    <citation type="submission" date="2025-08" db="UniProtKB">
        <authorList>
            <consortium name="RefSeq"/>
        </authorList>
    </citation>
    <scope>IDENTIFICATION</scope>
</reference>
<dbReference type="Pfam" id="PF02990">
    <property type="entry name" value="EMP70"/>
    <property type="match status" value="1"/>
</dbReference>
<dbReference type="RefSeq" id="XP_015272861.1">
    <property type="nucleotide sequence ID" value="XM_015417375.1"/>
</dbReference>
<organism evidence="8 9">
    <name type="scientific">Gekko japonicus</name>
    <name type="common">Schlegel's Japanese gecko</name>
    <dbReference type="NCBI Taxonomy" id="146911"/>
    <lineage>
        <taxon>Eukaryota</taxon>
        <taxon>Metazoa</taxon>
        <taxon>Chordata</taxon>
        <taxon>Craniata</taxon>
        <taxon>Vertebrata</taxon>
        <taxon>Euteleostomi</taxon>
        <taxon>Lepidosauria</taxon>
        <taxon>Squamata</taxon>
        <taxon>Bifurcata</taxon>
        <taxon>Gekkota</taxon>
        <taxon>Gekkonidae</taxon>
        <taxon>Gekkoninae</taxon>
        <taxon>Gekko</taxon>
    </lineage>
</organism>
<sequence>FMEPAVIVCLGGILPFGSIFIEMYFIFTSFWAYKIYYVYGFMMLVLVILCIVTVCVTIVCTYFLLNAEDYRWQWTSFLSAASTAIYVYMYSFYYYFFKTKMYGLFQTSFYFGYMAVFSTALGIMCGAIGYMGTSAFVRKIYTNVKID</sequence>
<keyword evidence="8" id="KW-1185">Reference proteome</keyword>